<evidence type="ECO:0000256" key="5">
    <source>
        <dbReference type="ARBA" id="ARBA00023136"/>
    </source>
</evidence>
<keyword evidence="9" id="KW-1185">Reference proteome</keyword>
<dbReference type="PANTHER" id="PTHR30477">
    <property type="entry name" value="ABC-TRANSPORTER METAL-BINDING PROTEIN"/>
    <property type="match status" value="1"/>
</dbReference>
<feature type="transmembrane region" description="Helical" evidence="7">
    <location>
        <begin position="135"/>
        <end position="152"/>
    </location>
</feature>
<evidence type="ECO:0000256" key="7">
    <source>
        <dbReference type="SAM" id="Phobius"/>
    </source>
</evidence>
<proteinExistence type="inferred from homology"/>
<organism evidence="8 9">
    <name type="scientific">Geothrix limicola</name>
    <dbReference type="NCBI Taxonomy" id="2927978"/>
    <lineage>
        <taxon>Bacteria</taxon>
        <taxon>Pseudomonadati</taxon>
        <taxon>Acidobacteriota</taxon>
        <taxon>Holophagae</taxon>
        <taxon>Holophagales</taxon>
        <taxon>Holophagaceae</taxon>
        <taxon>Geothrix</taxon>
    </lineage>
</organism>
<evidence type="ECO:0000256" key="2">
    <source>
        <dbReference type="ARBA" id="ARBA00008034"/>
    </source>
</evidence>
<feature type="transmembrane region" description="Helical" evidence="7">
    <location>
        <begin position="178"/>
        <end position="206"/>
    </location>
</feature>
<dbReference type="Pfam" id="PF00950">
    <property type="entry name" value="ABC-3"/>
    <property type="match status" value="1"/>
</dbReference>
<accession>A0ABQ5QAX2</accession>
<gene>
    <name evidence="8" type="ORF">GETHLI_01130</name>
</gene>
<feature type="transmembrane region" description="Helical" evidence="7">
    <location>
        <begin position="32"/>
        <end position="56"/>
    </location>
</feature>
<feature type="transmembrane region" description="Helical" evidence="7">
    <location>
        <begin position="93"/>
        <end position="114"/>
    </location>
</feature>
<dbReference type="InterPro" id="IPR001626">
    <property type="entry name" value="ABC_TroCD"/>
</dbReference>
<evidence type="ECO:0000256" key="1">
    <source>
        <dbReference type="ARBA" id="ARBA00004141"/>
    </source>
</evidence>
<feature type="transmembrane region" description="Helical" evidence="7">
    <location>
        <begin position="247"/>
        <end position="270"/>
    </location>
</feature>
<keyword evidence="5 7" id="KW-0472">Membrane</keyword>
<dbReference type="SUPFAM" id="SSF81345">
    <property type="entry name" value="ABC transporter involved in vitamin B12 uptake, BtuC"/>
    <property type="match status" value="1"/>
</dbReference>
<evidence type="ECO:0000256" key="3">
    <source>
        <dbReference type="ARBA" id="ARBA00022692"/>
    </source>
</evidence>
<evidence type="ECO:0000256" key="4">
    <source>
        <dbReference type="ARBA" id="ARBA00022989"/>
    </source>
</evidence>
<dbReference type="InterPro" id="IPR037294">
    <property type="entry name" value="ABC_BtuC-like"/>
</dbReference>
<evidence type="ECO:0008006" key="10">
    <source>
        <dbReference type="Google" id="ProtNLM"/>
    </source>
</evidence>
<keyword evidence="6" id="KW-0813">Transport</keyword>
<protein>
    <recommendedName>
        <fullName evidence="10">Metal ABC transporter permease</fullName>
    </recommendedName>
</protein>
<dbReference type="Proteomes" id="UP001165069">
    <property type="component" value="Unassembled WGS sequence"/>
</dbReference>
<feature type="transmembrane region" description="Helical" evidence="7">
    <location>
        <begin position="218"/>
        <end position="241"/>
    </location>
</feature>
<feature type="transmembrane region" description="Helical" evidence="7">
    <location>
        <begin position="63"/>
        <end position="81"/>
    </location>
</feature>
<evidence type="ECO:0000313" key="8">
    <source>
        <dbReference type="EMBL" id="GLH71611.1"/>
    </source>
</evidence>
<dbReference type="EMBL" id="BSDE01000001">
    <property type="protein sequence ID" value="GLH71611.1"/>
    <property type="molecule type" value="Genomic_DNA"/>
</dbReference>
<dbReference type="PANTHER" id="PTHR30477:SF19">
    <property type="entry name" value="METAL ABC TRANSPORTER PERMEASE"/>
    <property type="match status" value="1"/>
</dbReference>
<name>A0ABQ5QAX2_9BACT</name>
<comment type="subcellular location">
    <subcellularLocation>
        <location evidence="6">Cell membrane</location>
        <topology evidence="6">Multi-pass membrane protein</topology>
    </subcellularLocation>
    <subcellularLocation>
        <location evidence="1">Membrane</location>
        <topology evidence="1">Multi-pass membrane protein</topology>
    </subcellularLocation>
</comment>
<comment type="similarity">
    <text evidence="2 6">Belongs to the ABC-3 integral membrane protein family.</text>
</comment>
<evidence type="ECO:0000313" key="9">
    <source>
        <dbReference type="Proteomes" id="UP001165069"/>
    </source>
</evidence>
<reference evidence="8 9" key="1">
    <citation type="journal article" date="2023" name="Antonie Van Leeuwenhoek">
        <title>Mesoterricola silvestris gen. nov., sp. nov., Mesoterricola sediminis sp. nov., Geothrix oryzae sp. nov., Geothrix edaphica sp. nov., Geothrix rubra sp. nov., and Geothrix limicola sp. nov., six novel members of Acidobacteriota isolated from soils.</title>
        <authorList>
            <person name="Itoh H."/>
            <person name="Sugisawa Y."/>
            <person name="Mise K."/>
            <person name="Xu Z."/>
            <person name="Kuniyasu M."/>
            <person name="Ushijima N."/>
            <person name="Kawano K."/>
            <person name="Kobayashi E."/>
            <person name="Shiratori Y."/>
            <person name="Masuda Y."/>
            <person name="Senoo K."/>
        </authorList>
    </citation>
    <scope>NUCLEOTIDE SEQUENCE [LARGE SCALE GENOMIC DNA]</scope>
    <source>
        <strain evidence="8 9">Red804</strain>
    </source>
</reference>
<sequence>MEIFMFLLAPLAASLILTGIHAYLGVHVVERGVIFVDLALAQIAALGAIVALIIGLDPHGAGAYWISLGFTFFGAFIFSMVKSKRGHIPQEAFIGIAYAVASAAAILAMSKATGETEHLKDMLVGNILAVSWKEVGKTAGLYGVIGIFHYVFRRRFLLISMNPKKAEAEGISVRLWDFLFYASFGFVVTSSVAIAGVLLVFCYLIVPSVGAMLFTDRIGPRLAIGWTMGTLVSALGVVLSVKMDTPTGATIVCTFGGVLVLMFLIHLLIYHKRGGSSQTLHGAGDRAYEAENR</sequence>
<dbReference type="Gene3D" id="1.10.3470.10">
    <property type="entry name" value="ABC transporter involved in vitamin B12 uptake, BtuC"/>
    <property type="match status" value="1"/>
</dbReference>
<keyword evidence="3 6" id="KW-0812">Transmembrane</keyword>
<comment type="caution">
    <text evidence="8">The sequence shown here is derived from an EMBL/GenBank/DDBJ whole genome shotgun (WGS) entry which is preliminary data.</text>
</comment>
<keyword evidence="4 7" id="KW-1133">Transmembrane helix</keyword>
<evidence type="ECO:0000256" key="6">
    <source>
        <dbReference type="RuleBase" id="RU003943"/>
    </source>
</evidence>